<evidence type="ECO:0000256" key="3">
    <source>
        <dbReference type="ARBA" id="ARBA00022989"/>
    </source>
</evidence>
<keyword evidence="2 5" id="KW-0812">Transmembrane</keyword>
<dbReference type="RefSeq" id="WP_116016263.1">
    <property type="nucleotide sequence ID" value="NZ_QUOT01000001.1"/>
</dbReference>
<evidence type="ECO:0000313" key="7">
    <source>
        <dbReference type="EMBL" id="REL31436.1"/>
    </source>
</evidence>
<dbReference type="EMBL" id="QUOT01000001">
    <property type="protein sequence ID" value="REL31436.1"/>
    <property type="molecule type" value="Genomic_DNA"/>
</dbReference>
<dbReference type="PANTHER" id="PTHR30414">
    <property type="entry name" value="MINICONDUCTANCE MECHANOSENSITIVE CHANNEL YBDG"/>
    <property type="match status" value="1"/>
</dbReference>
<feature type="transmembrane region" description="Helical" evidence="5">
    <location>
        <begin position="74"/>
        <end position="91"/>
    </location>
</feature>
<dbReference type="InterPro" id="IPR010920">
    <property type="entry name" value="LSM_dom_sf"/>
</dbReference>
<evidence type="ECO:0000259" key="6">
    <source>
        <dbReference type="Pfam" id="PF00924"/>
    </source>
</evidence>
<dbReference type="InterPro" id="IPR023408">
    <property type="entry name" value="MscS_beta-dom_sf"/>
</dbReference>
<dbReference type="PANTHER" id="PTHR30414:SF0">
    <property type="entry name" value="MINICONDUCTANCE MECHANOSENSITIVE CHANNEL YBDG"/>
    <property type="match status" value="1"/>
</dbReference>
<evidence type="ECO:0000256" key="5">
    <source>
        <dbReference type="SAM" id="Phobius"/>
    </source>
</evidence>
<feature type="transmembrane region" description="Helical" evidence="5">
    <location>
        <begin position="168"/>
        <end position="185"/>
    </location>
</feature>
<evidence type="ECO:0000256" key="4">
    <source>
        <dbReference type="ARBA" id="ARBA00023136"/>
    </source>
</evidence>
<protein>
    <submittedName>
        <fullName evidence="7">Mechanosensitive ion channel family protein</fullName>
    </submittedName>
</protein>
<dbReference type="AlphaFoldDB" id="A0A3E0U3D1"/>
<dbReference type="GO" id="GO:0071470">
    <property type="term" value="P:cellular response to osmotic stress"/>
    <property type="evidence" value="ECO:0007669"/>
    <property type="project" value="InterPro"/>
</dbReference>
<dbReference type="Pfam" id="PF00924">
    <property type="entry name" value="MS_channel_2nd"/>
    <property type="match status" value="1"/>
</dbReference>
<keyword evidence="4 5" id="KW-0472">Membrane</keyword>
<dbReference type="GO" id="GO:0008381">
    <property type="term" value="F:mechanosensitive monoatomic ion channel activity"/>
    <property type="evidence" value="ECO:0007669"/>
    <property type="project" value="InterPro"/>
</dbReference>
<evidence type="ECO:0000256" key="2">
    <source>
        <dbReference type="ARBA" id="ARBA00022692"/>
    </source>
</evidence>
<accession>A0A3E0U3D1</accession>
<feature type="transmembrane region" description="Helical" evidence="5">
    <location>
        <begin position="21"/>
        <end position="42"/>
    </location>
</feature>
<dbReference type="Gene3D" id="2.30.30.60">
    <property type="match status" value="1"/>
</dbReference>
<keyword evidence="8" id="KW-1185">Reference proteome</keyword>
<comment type="subcellular location">
    <subcellularLocation>
        <location evidence="1">Membrane</location>
    </subcellularLocation>
</comment>
<keyword evidence="3 5" id="KW-1133">Transmembrane helix</keyword>
<gene>
    <name evidence="7" type="ORF">DXX94_12325</name>
</gene>
<sequence>MQQWISEQLILLGLPNQYLELGTSVAGIVLLLLLASASHYLVKHRLLVLVQKLVQRTKNTWDDLFVTHQVFTKISLLVPFFLIIALTPIFLPEESLKATILVAIARVAVIFQIARVLSALLDVVKAIYQAKAKTRYMPLNATIQLIKLAIYLVATILSVAVIIDRSPIFLLSGLGALTAVLLLIFQDTIKGLVASIQIAANKMVAPGDWVELPQYGANGDVLEIGLNTVKIQNFDRTVTTVPTYALISGSFKNWRDMFNSGGRRIKRAIYIDAASVRFYQAEEVKELTSISLLADYLAQKQTELAQNQQQLGSAATDKRNQRQLTNIGTFRAYITAYLQSHPKVHQQMTCMVRQLAPTATGIPLELYLFSSDQDWVNYEGIQADIFDHIYAIAPEFGLRIFQHPTGHDWQRFSN</sequence>
<name>A0A3E0U3D1_9GAMM</name>
<feature type="domain" description="Mechanosensitive ion channel MscS" evidence="6">
    <location>
        <begin position="187"/>
        <end position="255"/>
    </location>
</feature>
<organism evidence="7 8">
    <name type="scientific">Thalassotalea euphylliae</name>
    <dbReference type="NCBI Taxonomy" id="1655234"/>
    <lineage>
        <taxon>Bacteria</taxon>
        <taxon>Pseudomonadati</taxon>
        <taxon>Pseudomonadota</taxon>
        <taxon>Gammaproteobacteria</taxon>
        <taxon>Alteromonadales</taxon>
        <taxon>Colwelliaceae</taxon>
        <taxon>Thalassotalea</taxon>
    </lineage>
</organism>
<comment type="caution">
    <text evidence="7">The sequence shown here is derived from an EMBL/GenBank/DDBJ whole genome shotgun (WGS) entry which is preliminary data.</text>
</comment>
<proteinExistence type="predicted"/>
<reference evidence="8" key="1">
    <citation type="submission" date="2018-08" db="EMBL/GenBank/DDBJ databases">
        <title>Thalassotalea euphylliae genome.</title>
        <authorList>
            <person name="Summers S."/>
            <person name="Rice S.A."/>
            <person name="Freckelton M.L."/>
            <person name="Nedved B.T."/>
            <person name="Hadfield M.G."/>
        </authorList>
    </citation>
    <scope>NUCLEOTIDE SEQUENCE [LARGE SCALE GENOMIC DNA]</scope>
    <source>
        <strain evidence="8">H3</strain>
    </source>
</reference>
<evidence type="ECO:0000256" key="1">
    <source>
        <dbReference type="ARBA" id="ARBA00004370"/>
    </source>
</evidence>
<evidence type="ECO:0000313" key="8">
    <source>
        <dbReference type="Proteomes" id="UP000256899"/>
    </source>
</evidence>
<dbReference type="Proteomes" id="UP000256899">
    <property type="component" value="Unassembled WGS sequence"/>
</dbReference>
<dbReference type="SUPFAM" id="SSF50182">
    <property type="entry name" value="Sm-like ribonucleoproteins"/>
    <property type="match status" value="1"/>
</dbReference>
<dbReference type="InterPro" id="IPR030192">
    <property type="entry name" value="YbdG"/>
</dbReference>
<dbReference type="GO" id="GO:0005886">
    <property type="term" value="C:plasma membrane"/>
    <property type="evidence" value="ECO:0007669"/>
    <property type="project" value="TreeGrafter"/>
</dbReference>
<dbReference type="InterPro" id="IPR006685">
    <property type="entry name" value="MscS_channel_2nd"/>
</dbReference>
<feature type="transmembrane region" description="Helical" evidence="5">
    <location>
        <begin position="145"/>
        <end position="162"/>
    </location>
</feature>
<feature type="transmembrane region" description="Helical" evidence="5">
    <location>
        <begin position="103"/>
        <end position="124"/>
    </location>
</feature>